<reference evidence="3 4" key="1">
    <citation type="submission" date="2018-05" db="EMBL/GenBank/DDBJ databases">
        <title>Acuticoccus sediminis sp. nov., isolated from deep-sea sediment of Indian Ocean.</title>
        <authorList>
            <person name="Liu X."/>
            <person name="Lai Q."/>
            <person name="Du Y."/>
            <person name="Sun F."/>
            <person name="Zhang X."/>
            <person name="Wang S."/>
            <person name="Shao Z."/>
        </authorList>
    </citation>
    <scope>NUCLEOTIDE SEQUENCE [LARGE SCALE GENOMIC DNA]</scope>
    <source>
        <strain evidence="3 4">PTG4-2</strain>
    </source>
</reference>
<dbReference type="OrthoDB" id="9802898at2"/>
<comment type="similarity">
    <text evidence="1">Belongs to the enoyl-CoA hydratase/isomerase family.</text>
</comment>
<organism evidence="3 4">
    <name type="scientific">Acuticoccus sediminis</name>
    <dbReference type="NCBI Taxonomy" id="2184697"/>
    <lineage>
        <taxon>Bacteria</taxon>
        <taxon>Pseudomonadati</taxon>
        <taxon>Pseudomonadota</taxon>
        <taxon>Alphaproteobacteria</taxon>
        <taxon>Hyphomicrobiales</taxon>
        <taxon>Amorphaceae</taxon>
        <taxon>Acuticoccus</taxon>
    </lineage>
</organism>
<dbReference type="InterPro" id="IPR029045">
    <property type="entry name" value="ClpP/crotonase-like_dom_sf"/>
</dbReference>
<dbReference type="Pfam" id="PF00378">
    <property type="entry name" value="ECH_1"/>
    <property type="match status" value="1"/>
</dbReference>
<dbReference type="EMBL" id="QHHQ01000002">
    <property type="protein sequence ID" value="RAI02531.1"/>
    <property type="molecule type" value="Genomic_DNA"/>
</dbReference>
<evidence type="ECO:0000256" key="2">
    <source>
        <dbReference type="ARBA" id="ARBA00023239"/>
    </source>
</evidence>
<dbReference type="SUPFAM" id="SSF52096">
    <property type="entry name" value="ClpP/crotonase"/>
    <property type="match status" value="1"/>
</dbReference>
<evidence type="ECO:0000313" key="4">
    <source>
        <dbReference type="Proteomes" id="UP000249590"/>
    </source>
</evidence>
<dbReference type="GO" id="GO:0006635">
    <property type="term" value="P:fatty acid beta-oxidation"/>
    <property type="evidence" value="ECO:0007669"/>
    <property type="project" value="TreeGrafter"/>
</dbReference>
<dbReference type="InterPro" id="IPR014748">
    <property type="entry name" value="Enoyl-CoA_hydra_C"/>
</dbReference>
<dbReference type="GO" id="GO:0004300">
    <property type="term" value="F:enoyl-CoA hydratase activity"/>
    <property type="evidence" value="ECO:0007669"/>
    <property type="project" value="UniProtKB-EC"/>
</dbReference>
<comment type="caution">
    <text evidence="3">The sequence shown here is derived from an EMBL/GenBank/DDBJ whole genome shotgun (WGS) entry which is preliminary data.</text>
</comment>
<dbReference type="CDD" id="cd06558">
    <property type="entry name" value="crotonase-like"/>
    <property type="match status" value="1"/>
</dbReference>
<dbReference type="PANTHER" id="PTHR11941">
    <property type="entry name" value="ENOYL-COA HYDRATASE-RELATED"/>
    <property type="match status" value="1"/>
</dbReference>
<accession>A0A8B2NU78</accession>
<keyword evidence="2 3" id="KW-0456">Lyase</keyword>
<dbReference type="PANTHER" id="PTHR11941:SF54">
    <property type="entry name" value="ENOYL-COA HYDRATASE, MITOCHONDRIAL"/>
    <property type="match status" value="1"/>
</dbReference>
<dbReference type="FunFam" id="3.90.226.10:FF:000009">
    <property type="entry name" value="Carnitinyl-CoA dehydratase"/>
    <property type="match status" value="1"/>
</dbReference>
<keyword evidence="4" id="KW-1185">Reference proteome</keyword>
<proteinExistence type="inferred from homology"/>
<evidence type="ECO:0000313" key="3">
    <source>
        <dbReference type="EMBL" id="RAI02531.1"/>
    </source>
</evidence>
<dbReference type="Proteomes" id="UP000249590">
    <property type="component" value="Unassembled WGS sequence"/>
</dbReference>
<evidence type="ECO:0000256" key="1">
    <source>
        <dbReference type="ARBA" id="ARBA00005254"/>
    </source>
</evidence>
<dbReference type="AlphaFoldDB" id="A0A8B2NU78"/>
<name>A0A8B2NU78_9HYPH</name>
<dbReference type="Gene3D" id="1.10.12.10">
    <property type="entry name" value="Lyase 2-enoyl-coa Hydratase, Chain A, domain 2"/>
    <property type="match status" value="1"/>
</dbReference>
<dbReference type="FunFam" id="1.10.12.10:FF:000001">
    <property type="entry name" value="Probable enoyl-CoA hydratase, mitochondrial"/>
    <property type="match status" value="1"/>
</dbReference>
<sequence length="267" mass="28903">MPPALPDFTTITLERPAEHVLLVVLDRPDARNAMNTQMGLDLMALFERFQVTTDGARVVVLTGRGDKAFCAGGDLKERRGMSDETWATQHAIFERMVRAIVNCPIPVIAAVNGAAYGGGCEISAACDFVYASDTAKFALTEVTLGIMPGAGGTQNLARAVGSRRAKEITLTGRPFSAADGERWGFVNQVCTPQSLLDEAIATATRIAENAPISVRQIKQSIGRGIDMSLADGLAYEIEAYNRMVPTEDRHEGVNAFNEKRKPNFRGR</sequence>
<dbReference type="Gene3D" id="3.90.226.10">
    <property type="entry name" value="2-enoyl-CoA Hydratase, Chain A, domain 1"/>
    <property type="match status" value="1"/>
</dbReference>
<dbReference type="EC" id="4.2.1.17" evidence="3"/>
<dbReference type="InterPro" id="IPR001753">
    <property type="entry name" value="Enoyl-CoA_hydra/iso"/>
</dbReference>
<protein>
    <submittedName>
        <fullName evidence="3">Enoyl-CoA hydratase</fullName>
        <ecNumber evidence="3">4.2.1.17</ecNumber>
    </submittedName>
</protein>
<gene>
    <name evidence="3" type="ORF">DLJ53_10095</name>
</gene>